<evidence type="ECO:0000256" key="6">
    <source>
        <dbReference type="ARBA" id="ARBA00023136"/>
    </source>
</evidence>
<dbReference type="Pfam" id="PF03253">
    <property type="entry name" value="UT"/>
    <property type="match status" value="1"/>
</dbReference>
<evidence type="ECO:0000256" key="3">
    <source>
        <dbReference type="ARBA" id="ARBA00022475"/>
    </source>
</evidence>
<keyword evidence="4 7" id="KW-0812">Transmembrane</keyword>
<protein>
    <submittedName>
        <fullName evidence="8">Urea transporter</fullName>
    </submittedName>
</protein>
<organism evidence="8 9">
    <name type="scientific">Corynebacterium guangdongense</name>
    <dbReference type="NCBI Taxonomy" id="1783348"/>
    <lineage>
        <taxon>Bacteria</taxon>
        <taxon>Bacillati</taxon>
        <taxon>Actinomycetota</taxon>
        <taxon>Actinomycetes</taxon>
        <taxon>Mycobacteriales</taxon>
        <taxon>Corynebacteriaceae</taxon>
        <taxon>Corynebacterium</taxon>
    </lineage>
</organism>
<dbReference type="PANTHER" id="PTHR10464:SF4">
    <property type="entry name" value="UREA TRANSPORTER"/>
    <property type="match status" value="1"/>
</dbReference>
<dbReference type="InterPro" id="IPR029020">
    <property type="entry name" value="Ammonium/urea_transptr"/>
</dbReference>
<feature type="transmembrane region" description="Helical" evidence="7">
    <location>
        <begin position="185"/>
        <end position="205"/>
    </location>
</feature>
<evidence type="ECO:0000256" key="2">
    <source>
        <dbReference type="ARBA" id="ARBA00005914"/>
    </source>
</evidence>
<dbReference type="PANTHER" id="PTHR10464">
    <property type="entry name" value="UREA TRANSPORTER"/>
    <property type="match status" value="1"/>
</dbReference>
<evidence type="ECO:0000256" key="5">
    <source>
        <dbReference type="ARBA" id="ARBA00022989"/>
    </source>
</evidence>
<comment type="caution">
    <text evidence="8">The sequence shown here is derived from an EMBL/GenBank/DDBJ whole genome shotgun (WGS) entry which is preliminary data.</text>
</comment>
<keyword evidence="5 7" id="KW-1133">Transmembrane helix</keyword>
<evidence type="ECO:0000313" key="9">
    <source>
        <dbReference type="Proteomes" id="UP001180840"/>
    </source>
</evidence>
<feature type="transmembrane region" description="Helical" evidence="7">
    <location>
        <begin position="211"/>
        <end position="230"/>
    </location>
</feature>
<feature type="transmembrane region" description="Helical" evidence="7">
    <location>
        <begin position="262"/>
        <end position="280"/>
    </location>
</feature>
<keyword evidence="6 7" id="KW-0472">Membrane</keyword>
<evidence type="ECO:0000256" key="4">
    <source>
        <dbReference type="ARBA" id="ARBA00022692"/>
    </source>
</evidence>
<evidence type="ECO:0000256" key="7">
    <source>
        <dbReference type="SAM" id="Phobius"/>
    </source>
</evidence>
<keyword evidence="9" id="KW-1185">Reference proteome</keyword>
<comment type="subcellular location">
    <subcellularLocation>
        <location evidence="1">Cell membrane</location>
        <topology evidence="1">Multi-pass membrane protein</topology>
    </subcellularLocation>
</comment>
<proteinExistence type="inferred from homology"/>
<accession>A0ABU1ZZR0</accession>
<comment type="similarity">
    <text evidence="2">Belongs to the urea transporter family.</text>
</comment>
<evidence type="ECO:0000313" key="8">
    <source>
        <dbReference type="EMBL" id="MDR7330411.1"/>
    </source>
</evidence>
<feature type="transmembrane region" description="Helical" evidence="7">
    <location>
        <begin position="237"/>
        <end position="256"/>
    </location>
</feature>
<dbReference type="Gene3D" id="1.10.3430.10">
    <property type="entry name" value="Ammonium transporter AmtB like domains"/>
    <property type="match status" value="1"/>
</dbReference>
<evidence type="ECO:0000256" key="1">
    <source>
        <dbReference type="ARBA" id="ARBA00004651"/>
    </source>
</evidence>
<dbReference type="EMBL" id="JAVDXZ010000001">
    <property type="protein sequence ID" value="MDR7330411.1"/>
    <property type="molecule type" value="Genomic_DNA"/>
</dbReference>
<feature type="transmembrane region" description="Helical" evidence="7">
    <location>
        <begin position="109"/>
        <end position="129"/>
    </location>
</feature>
<sequence length="298" mass="31164">MSQIFLLRNAPAGALILLALAVVDVRFAGMVLLGAAVESLTVYYLDTDLRQEIRDGLRGYNGALIGAAWAIFIGYTGLSVTLTVLCALATIVVYGILQRMFASTRLADALLPVATGPFCIVIGGTWTALDSVVVTPPAPSGPTVELGLLTDFLSTFADVVLASGALSGLLIIVALFVADWRAGAFGVYGAALAMAVGGALGLSWSPLSGSLHGYSAVLVAIALGATFWNNRSLLTRFLGVSLAVVLTLAVEPLLILLPGPTLTWPFLISLWAVMLLGRGVDKRRELHVPAKIVTYEPA</sequence>
<dbReference type="Proteomes" id="UP001180840">
    <property type="component" value="Unassembled WGS sequence"/>
</dbReference>
<gene>
    <name evidence="8" type="ORF">J2S39_002087</name>
</gene>
<reference evidence="8" key="1">
    <citation type="submission" date="2023-07" db="EMBL/GenBank/DDBJ databases">
        <title>Sequencing the genomes of 1000 actinobacteria strains.</title>
        <authorList>
            <person name="Klenk H.-P."/>
        </authorList>
    </citation>
    <scope>NUCLEOTIDE SEQUENCE</scope>
    <source>
        <strain evidence="8">DSM 107476</strain>
    </source>
</reference>
<keyword evidence="3" id="KW-1003">Cell membrane</keyword>
<dbReference type="InterPro" id="IPR004937">
    <property type="entry name" value="Urea_transporter"/>
</dbReference>
<feature type="transmembrane region" description="Helical" evidence="7">
    <location>
        <begin position="159"/>
        <end position="178"/>
    </location>
</feature>
<name>A0ABU1ZZR0_9CORY</name>
<feature type="transmembrane region" description="Helical" evidence="7">
    <location>
        <begin position="67"/>
        <end position="97"/>
    </location>
</feature>
<feature type="transmembrane region" description="Helical" evidence="7">
    <location>
        <begin position="12"/>
        <end position="37"/>
    </location>
</feature>